<feature type="non-terminal residue" evidence="2">
    <location>
        <position position="447"/>
    </location>
</feature>
<protein>
    <recommendedName>
        <fullName evidence="1">PEGA domain-containing protein</fullName>
    </recommendedName>
</protein>
<evidence type="ECO:0000313" key="2">
    <source>
        <dbReference type="EMBL" id="SVB77905.1"/>
    </source>
</evidence>
<accession>A0A382GSS4</accession>
<proteinExistence type="predicted"/>
<name>A0A382GSS4_9ZZZZ</name>
<reference evidence="2" key="1">
    <citation type="submission" date="2018-05" db="EMBL/GenBank/DDBJ databases">
        <authorList>
            <person name="Lanie J.A."/>
            <person name="Ng W.-L."/>
            <person name="Kazmierczak K.M."/>
            <person name="Andrzejewski T.M."/>
            <person name="Davidsen T.M."/>
            <person name="Wayne K.J."/>
            <person name="Tettelin H."/>
            <person name="Glass J.I."/>
            <person name="Rusch D."/>
            <person name="Podicherti R."/>
            <person name="Tsui H.-C.T."/>
            <person name="Winkler M.E."/>
        </authorList>
    </citation>
    <scope>NUCLEOTIDE SEQUENCE</scope>
</reference>
<sequence>MTVDVVIVLDSGGERRFEASNLPIRLGTDTASEIRLPGPGSTAFALVDSLDGEPFIQPIGVAGDALRLNSDSLKTSRRLSSGDELEFYGTRIVINVADGIVTLKLQLEGSAYITRPPELLDEAPAEEPIVAAGFRQATDSNEEENKPPRFPWQGIVGVVIAGLVAVSSFLFTSKSIQIDVQPAGADEVSISGGWFRLPLGERILLREGSYTLNVRKGGYYDAVQTIEVNETPSQTIVVEMRKLPGKLVIFADPPVDAIATVDDSHVGVVPFGPLDLEPGTHLVNIQAERFLPYSQRLTTPGLGIVQFLEVQLVPQWADVEIFSDPSGATVYQGTEKIGETPISLEFLEGSHQLSLIKDGFKAWDFSITADANVNQVLPVVTLEPANARLRVLSIPRGANVMVNGRYRGQSPVTVALSPDVDYVIGLSKVGYGSTTRQIRLEAAASQE</sequence>
<dbReference type="PANTHER" id="PTHR36194">
    <property type="entry name" value="S-LAYER-LIKE PROTEIN"/>
    <property type="match status" value="1"/>
</dbReference>
<dbReference type="PANTHER" id="PTHR36194:SF1">
    <property type="entry name" value="S-LAYER-LIKE PROTEIN"/>
    <property type="match status" value="1"/>
</dbReference>
<dbReference type="EMBL" id="UINC01057104">
    <property type="protein sequence ID" value="SVB77905.1"/>
    <property type="molecule type" value="Genomic_DNA"/>
</dbReference>
<feature type="domain" description="PEGA" evidence="1">
    <location>
        <begin position="316"/>
        <end position="375"/>
    </location>
</feature>
<dbReference type="InterPro" id="IPR013229">
    <property type="entry name" value="PEGA"/>
</dbReference>
<dbReference type="AlphaFoldDB" id="A0A382GSS4"/>
<feature type="domain" description="PEGA" evidence="1">
    <location>
        <begin position="389"/>
        <end position="442"/>
    </location>
</feature>
<organism evidence="2">
    <name type="scientific">marine metagenome</name>
    <dbReference type="NCBI Taxonomy" id="408172"/>
    <lineage>
        <taxon>unclassified sequences</taxon>
        <taxon>metagenomes</taxon>
        <taxon>ecological metagenomes</taxon>
    </lineage>
</organism>
<gene>
    <name evidence="2" type="ORF">METZ01_LOCUS230759</name>
</gene>
<evidence type="ECO:0000259" key="1">
    <source>
        <dbReference type="Pfam" id="PF08308"/>
    </source>
</evidence>
<dbReference type="Pfam" id="PF08308">
    <property type="entry name" value="PEGA"/>
    <property type="match status" value="2"/>
</dbReference>